<dbReference type="InterPro" id="IPR000600">
    <property type="entry name" value="ROK"/>
</dbReference>
<evidence type="ECO:0000256" key="1">
    <source>
        <dbReference type="ARBA" id="ARBA00006479"/>
    </source>
</evidence>
<evidence type="ECO:0000313" key="2">
    <source>
        <dbReference type="EMBL" id="PRY62332.1"/>
    </source>
</evidence>
<organism evidence="2 3">
    <name type="scientific">Glycomyces artemisiae</name>
    <dbReference type="NCBI Taxonomy" id="1076443"/>
    <lineage>
        <taxon>Bacteria</taxon>
        <taxon>Bacillati</taxon>
        <taxon>Actinomycetota</taxon>
        <taxon>Actinomycetes</taxon>
        <taxon>Glycomycetales</taxon>
        <taxon>Glycomycetaceae</taxon>
        <taxon>Glycomyces</taxon>
    </lineage>
</organism>
<dbReference type="PANTHER" id="PTHR18964">
    <property type="entry name" value="ROK (REPRESSOR, ORF, KINASE) FAMILY"/>
    <property type="match status" value="1"/>
</dbReference>
<protein>
    <submittedName>
        <fullName evidence="2">Putative NBD/HSP70 family sugar kinase</fullName>
    </submittedName>
</protein>
<comment type="similarity">
    <text evidence="1">Belongs to the ROK (NagC/XylR) family.</text>
</comment>
<dbReference type="InterPro" id="IPR049874">
    <property type="entry name" value="ROK_cs"/>
</dbReference>
<sequence length="403" mass="42339">MAVARRTSRDIRSESRLIVVRALLAAGETTRNELAEATGLSPATVSTVVGDLLKYGIAAETGLIGNGIGRPTTGLRFNADRGRVAGVYVEDKYLEATVFDAALGRLATVNASAETPVEEADDVIDWIVRILDTALDRAGAERGDLLGVGVLLPGGMQRPVKSAPTPGGIWLHLDRLRDRLGLPVVVDNPLKAIATAELWLGAGRRSGNIVTVSLGYGVGAGIVQDGAVVRGATDSAGEWGHSLLVFDGRLCQCGRKGCVEAYIGALGMRQTVAELDPGHPLLDGPDGYVFLHAFTDAAEAGDPVAVAALDRTAHYLGAALTDLVAVLNPEVIALTGWPDFPACRERVMPIVWGRIRADAPGSAAEDLEIELVGRHGMEGIAAIALERFMRDVGLVTTRVLPAL</sequence>
<dbReference type="OrthoDB" id="5174513at2"/>
<dbReference type="Pfam" id="PF00480">
    <property type="entry name" value="ROK"/>
    <property type="match status" value="1"/>
</dbReference>
<dbReference type="InterPro" id="IPR036390">
    <property type="entry name" value="WH_DNA-bd_sf"/>
</dbReference>
<dbReference type="SUPFAM" id="SSF53067">
    <property type="entry name" value="Actin-like ATPase domain"/>
    <property type="match status" value="1"/>
</dbReference>
<dbReference type="PROSITE" id="PS01125">
    <property type="entry name" value="ROK"/>
    <property type="match status" value="1"/>
</dbReference>
<evidence type="ECO:0000313" key="3">
    <source>
        <dbReference type="Proteomes" id="UP000238176"/>
    </source>
</evidence>
<keyword evidence="2" id="KW-0808">Transferase</keyword>
<comment type="caution">
    <text evidence="2">The sequence shown here is derived from an EMBL/GenBank/DDBJ whole genome shotgun (WGS) entry which is preliminary data.</text>
</comment>
<dbReference type="Gene3D" id="1.10.10.10">
    <property type="entry name" value="Winged helix-like DNA-binding domain superfamily/Winged helix DNA-binding domain"/>
    <property type="match status" value="1"/>
</dbReference>
<dbReference type="RefSeq" id="WP_106362357.1">
    <property type="nucleotide sequence ID" value="NZ_PVTJ01000001.1"/>
</dbReference>
<dbReference type="GO" id="GO:0016301">
    <property type="term" value="F:kinase activity"/>
    <property type="evidence" value="ECO:0007669"/>
    <property type="project" value="UniProtKB-KW"/>
</dbReference>
<keyword evidence="3" id="KW-1185">Reference proteome</keyword>
<dbReference type="InterPro" id="IPR036388">
    <property type="entry name" value="WH-like_DNA-bd_sf"/>
</dbReference>
<dbReference type="Proteomes" id="UP000238176">
    <property type="component" value="Unassembled WGS sequence"/>
</dbReference>
<dbReference type="Gene3D" id="3.30.420.40">
    <property type="match status" value="2"/>
</dbReference>
<dbReference type="InterPro" id="IPR043129">
    <property type="entry name" value="ATPase_NBD"/>
</dbReference>
<dbReference type="EMBL" id="PVTJ01000001">
    <property type="protein sequence ID" value="PRY62332.1"/>
    <property type="molecule type" value="Genomic_DNA"/>
</dbReference>
<dbReference type="SUPFAM" id="SSF46785">
    <property type="entry name" value="Winged helix' DNA-binding domain"/>
    <property type="match status" value="1"/>
</dbReference>
<reference evidence="2 3" key="1">
    <citation type="submission" date="2018-03" db="EMBL/GenBank/DDBJ databases">
        <title>Genomic Encyclopedia of Type Strains, Phase III (KMG-III): the genomes of soil and plant-associated and newly described type strains.</title>
        <authorList>
            <person name="Whitman W."/>
        </authorList>
    </citation>
    <scope>NUCLEOTIDE SEQUENCE [LARGE SCALE GENOMIC DNA]</scope>
    <source>
        <strain evidence="2 3">CGMCC 4.7067</strain>
    </source>
</reference>
<proteinExistence type="inferred from homology"/>
<accession>A0A2T0UWM1</accession>
<name>A0A2T0UWM1_9ACTN</name>
<keyword evidence="2" id="KW-0418">Kinase</keyword>
<dbReference type="AlphaFoldDB" id="A0A2T0UWM1"/>
<gene>
    <name evidence="2" type="ORF">B0I28_101660</name>
</gene>
<dbReference type="PANTHER" id="PTHR18964:SF149">
    <property type="entry name" value="BIFUNCTIONAL UDP-N-ACETYLGLUCOSAMINE 2-EPIMERASE_N-ACETYLMANNOSAMINE KINASE"/>
    <property type="match status" value="1"/>
</dbReference>
<dbReference type="Pfam" id="PF13412">
    <property type="entry name" value="HTH_24"/>
    <property type="match status" value="1"/>
</dbReference>